<organism evidence="1 2">
    <name type="scientific">Mesonia oceanica</name>
    <dbReference type="NCBI Taxonomy" id="2687242"/>
    <lineage>
        <taxon>Bacteria</taxon>
        <taxon>Pseudomonadati</taxon>
        <taxon>Bacteroidota</taxon>
        <taxon>Flavobacteriia</taxon>
        <taxon>Flavobacteriales</taxon>
        <taxon>Flavobacteriaceae</taxon>
        <taxon>Mesonia</taxon>
    </lineage>
</organism>
<proteinExistence type="predicted"/>
<gene>
    <name evidence="1" type="primary">degA_1</name>
    <name evidence="1" type="ORF">FVB9532_01230</name>
</gene>
<name>A0AC61Y621_9FLAO</name>
<evidence type="ECO:0000313" key="2">
    <source>
        <dbReference type="Proteomes" id="UP000356253"/>
    </source>
</evidence>
<protein>
    <submittedName>
        <fullName evidence="1">HTH-type transcriptional regulator DegA</fullName>
    </submittedName>
</protein>
<dbReference type="Proteomes" id="UP000356253">
    <property type="component" value="Unassembled WGS sequence"/>
</dbReference>
<comment type="caution">
    <text evidence="1">The sequence shown here is derived from an EMBL/GenBank/DDBJ whole genome shotgun (WGS) entry which is preliminary data.</text>
</comment>
<dbReference type="EMBL" id="CABVMM010000004">
    <property type="protein sequence ID" value="VVU99968.1"/>
    <property type="molecule type" value="Genomic_DNA"/>
</dbReference>
<evidence type="ECO:0000313" key="1">
    <source>
        <dbReference type="EMBL" id="VVU99968.1"/>
    </source>
</evidence>
<sequence>MKRKKHTIKSIAKEMEVSIATISFILNGKGREKGISKRMIDKVEAYCKEIDYRPNALAKSLRTGKSMILVVIVEDIYSKLARVIEELAYKKGYQVLFCSNNNDDVKSKKLISLFRDRKVDGFIIAPSPGIKDEIEKLQKEQFPIVLFDRYFSDLSNHKVISDNYQASTKVMKCLKQNAYRNILLITPDSEQTQILARINAYKDAVREFNLEEHIFSINLIEEEVEARRKNLKKRLSEDNFDAIFFTTGYLGRLGLEVMKDQFPAYLHSKGIFSYDDDILFKLFTPSISAVEQPIQKMGEALLEIILEEIDAKNPLDKKEIILESQLHFRESSQEKLKLQ</sequence>
<reference evidence="1" key="1">
    <citation type="submission" date="2019-09" db="EMBL/GenBank/DDBJ databases">
        <authorList>
            <person name="Rodrigo-Torres L."/>
            <person name="Arahal R. D."/>
            <person name="Lucena T."/>
        </authorList>
    </citation>
    <scope>NUCLEOTIDE SEQUENCE</scope>
    <source>
        <strain evidence="1">ISS653</strain>
    </source>
</reference>
<accession>A0AC61Y621</accession>
<keyword evidence="2" id="KW-1185">Reference proteome</keyword>